<feature type="transmembrane region" description="Helical" evidence="8">
    <location>
        <begin position="290"/>
        <end position="311"/>
    </location>
</feature>
<evidence type="ECO:0000256" key="7">
    <source>
        <dbReference type="ARBA" id="ARBA00074139"/>
    </source>
</evidence>
<keyword evidence="5 8" id="KW-0472">Membrane</keyword>
<organism evidence="11 12">
    <name type="scientific">Herbaspirillum robiniae</name>
    <dbReference type="NCBI Taxonomy" id="2014887"/>
    <lineage>
        <taxon>Bacteria</taxon>
        <taxon>Pseudomonadati</taxon>
        <taxon>Pseudomonadota</taxon>
        <taxon>Betaproteobacteria</taxon>
        <taxon>Burkholderiales</taxon>
        <taxon>Oxalobacteraceae</taxon>
        <taxon>Herbaspirillum</taxon>
    </lineage>
</organism>
<dbReference type="Gene3D" id="1.20.1250.20">
    <property type="entry name" value="MFS general substrate transporter like domains"/>
    <property type="match status" value="2"/>
</dbReference>
<dbReference type="Pfam" id="PF07690">
    <property type="entry name" value="MFS_1"/>
    <property type="match status" value="1"/>
</dbReference>
<evidence type="ECO:0000256" key="4">
    <source>
        <dbReference type="ARBA" id="ARBA00022989"/>
    </source>
</evidence>
<evidence type="ECO:0000256" key="6">
    <source>
        <dbReference type="ARBA" id="ARBA00058119"/>
    </source>
</evidence>
<evidence type="ECO:0000313" key="11">
    <source>
        <dbReference type="EMBL" id="OWY27674.1"/>
    </source>
</evidence>
<dbReference type="OrthoDB" id="8767085at2"/>
<dbReference type="SUPFAM" id="SSF103473">
    <property type="entry name" value="MFS general substrate transporter"/>
    <property type="match status" value="1"/>
</dbReference>
<dbReference type="FunFam" id="1.20.1250.20:FF:000018">
    <property type="entry name" value="MFS transporter permease"/>
    <property type="match status" value="1"/>
</dbReference>
<dbReference type="AlphaFoldDB" id="A0A246WMZ9"/>
<evidence type="ECO:0000259" key="9">
    <source>
        <dbReference type="PROSITE" id="PS50850"/>
    </source>
</evidence>
<dbReference type="EMBL" id="JABFMT010000011">
    <property type="protein sequence ID" value="NUU02433.1"/>
    <property type="molecule type" value="Genomic_DNA"/>
</dbReference>
<name>A0A246WMZ9_9BURK</name>
<dbReference type="InterPro" id="IPR011701">
    <property type="entry name" value="MFS"/>
</dbReference>
<evidence type="ECO:0000256" key="3">
    <source>
        <dbReference type="ARBA" id="ARBA00022692"/>
    </source>
</evidence>
<dbReference type="PANTHER" id="PTHR43791">
    <property type="entry name" value="PERMEASE-RELATED"/>
    <property type="match status" value="1"/>
</dbReference>
<evidence type="ECO:0000256" key="1">
    <source>
        <dbReference type="ARBA" id="ARBA00004141"/>
    </source>
</evidence>
<feature type="transmembrane region" description="Helical" evidence="8">
    <location>
        <begin position="159"/>
        <end position="180"/>
    </location>
</feature>
<dbReference type="PROSITE" id="PS50850">
    <property type="entry name" value="MFS"/>
    <property type="match status" value="1"/>
</dbReference>
<dbReference type="GO" id="GO:0022857">
    <property type="term" value="F:transmembrane transporter activity"/>
    <property type="evidence" value="ECO:0007669"/>
    <property type="project" value="InterPro"/>
</dbReference>
<feature type="transmembrane region" description="Helical" evidence="8">
    <location>
        <begin position="257"/>
        <end position="278"/>
    </location>
</feature>
<evidence type="ECO:0000313" key="10">
    <source>
        <dbReference type="EMBL" id="NUU02433.1"/>
    </source>
</evidence>
<comment type="subcellular location">
    <subcellularLocation>
        <location evidence="1">Membrane</location>
        <topology evidence="1">Multi-pass membrane protein</topology>
    </subcellularLocation>
</comment>
<keyword evidence="3 8" id="KW-0812">Transmembrane</keyword>
<evidence type="ECO:0000313" key="13">
    <source>
        <dbReference type="Proteomes" id="UP000536746"/>
    </source>
</evidence>
<dbReference type="FunFam" id="1.20.1250.20:FF:000126">
    <property type="entry name" value="MFS transporter permease"/>
    <property type="match status" value="1"/>
</dbReference>
<evidence type="ECO:0000256" key="5">
    <source>
        <dbReference type="ARBA" id="ARBA00023136"/>
    </source>
</evidence>
<evidence type="ECO:0000256" key="8">
    <source>
        <dbReference type="SAM" id="Phobius"/>
    </source>
</evidence>
<sequence>MQPQTTFQAAGTAPAAAADGFADSVFRRAAWRFIPLLFVSYVVAYLDRVNIGFAKLQMLSDLQFSDAVYGLGAGLFFLGYFIFEVPSNLLLHKLGARRWIARIMISWGLLSALTAWVDTPAAFYVIRFLLGVAEAGFFPGVILYLTYWFPAHRRGRMTAMFMAGNPVSGIVGAPLSGYIMHAFGGTMGMSGWQWLFVLEAIPAVLLSVVIYFYLDDRVADAAWLSAEEKKVIEGEVAQDARARTHNSAASAMLSGRVWLMCLILFGVIMGSYAIGFWLPSIIRGAGIADPLSIGLLAMIPYTAALIAMLLTGRSADHFRERRWHVAVPALVAACGFCLCAMSENQIVPALAGLSLGAMGVVTAVSMFWALPTSFLGGAAAAAGIALINCTGNLAGFVSPSVIGWLKMQTGSVSSGLFLVAAMLSLSALLVLLCVPARLVNR</sequence>
<keyword evidence="4 8" id="KW-1133">Transmembrane helix</keyword>
<reference evidence="10 13" key="2">
    <citation type="journal article" date="2020" name="Front. Plant Sci.">
        <title>Isolation of Rhizosphere Bacteria That Improve Quality and Water Stress Tolerance in Greenhouse Ornamentals.</title>
        <authorList>
            <person name="Nordstedt N.P."/>
            <person name="Jones M.L."/>
        </authorList>
    </citation>
    <scope>NUCLEOTIDE SEQUENCE [LARGE SCALE GENOMIC DNA]</scope>
    <source>
        <strain evidence="10 13">C6C2</strain>
    </source>
</reference>
<dbReference type="InterPro" id="IPR036259">
    <property type="entry name" value="MFS_trans_sf"/>
</dbReference>
<dbReference type="CDD" id="cd17319">
    <property type="entry name" value="MFS_ExuT_GudP_like"/>
    <property type="match status" value="1"/>
</dbReference>
<dbReference type="PANTHER" id="PTHR43791:SF36">
    <property type="entry name" value="TRANSPORTER, PUTATIVE (AFU_ORTHOLOGUE AFUA_6G08340)-RELATED"/>
    <property type="match status" value="1"/>
</dbReference>
<feature type="transmembrane region" description="Helical" evidence="8">
    <location>
        <begin position="123"/>
        <end position="147"/>
    </location>
</feature>
<dbReference type="EMBL" id="NJGU01000010">
    <property type="protein sequence ID" value="OWY27674.1"/>
    <property type="molecule type" value="Genomic_DNA"/>
</dbReference>
<feature type="transmembrane region" description="Helical" evidence="8">
    <location>
        <begin position="29"/>
        <end position="47"/>
    </location>
</feature>
<dbReference type="Proteomes" id="UP000536746">
    <property type="component" value="Unassembled WGS sequence"/>
</dbReference>
<accession>A0A246WMZ9</accession>
<keyword evidence="2" id="KW-0813">Transport</keyword>
<dbReference type="GO" id="GO:0005886">
    <property type="term" value="C:plasma membrane"/>
    <property type="evidence" value="ECO:0007669"/>
    <property type="project" value="TreeGrafter"/>
</dbReference>
<feature type="domain" description="Major facilitator superfamily (MFS) profile" evidence="9">
    <location>
        <begin position="33"/>
        <end position="438"/>
    </location>
</feature>
<dbReference type="InterPro" id="IPR020846">
    <property type="entry name" value="MFS_dom"/>
</dbReference>
<comment type="caution">
    <text evidence="11">The sequence shown here is derived from an EMBL/GenBank/DDBJ whole genome shotgun (WGS) entry which is preliminary data.</text>
</comment>
<feature type="transmembrane region" description="Helical" evidence="8">
    <location>
        <begin position="99"/>
        <end position="117"/>
    </location>
</feature>
<proteinExistence type="predicted"/>
<keyword evidence="13" id="KW-1185">Reference proteome</keyword>
<dbReference type="RefSeq" id="WP_079218502.1">
    <property type="nucleotide sequence ID" value="NZ_CP018845.1"/>
</dbReference>
<evidence type="ECO:0000313" key="12">
    <source>
        <dbReference type="Proteomes" id="UP000197596"/>
    </source>
</evidence>
<protein>
    <recommendedName>
        <fullName evidence="7">Putative tartrate transporter</fullName>
    </recommendedName>
</protein>
<reference evidence="11 12" key="1">
    <citation type="submission" date="2017-06" db="EMBL/GenBank/DDBJ databases">
        <title>Herbaspirillum phytohormonus sp. nov., isolated from the root nodule of Robinia pseudoacacia in lead-zinc mine.</title>
        <authorList>
            <person name="Fan M."/>
            <person name="Lin Y."/>
        </authorList>
    </citation>
    <scope>NUCLEOTIDE SEQUENCE [LARGE SCALE GENOMIC DNA]</scope>
    <source>
        <strain evidence="11 12">HZ10</strain>
    </source>
</reference>
<dbReference type="Proteomes" id="UP000197596">
    <property type="component" value="Unassembled WGS sequence"/>
</dbReference>
<feature type="transmembrane region" description="Helical" evidence="8">
    <location>
        <begin position="192"/>
        <end position="214"/>
    </location>
</feature>
<feature type="transmembrane region" description="Helical" evidence="8">
    <location>
        <begin position="377"/>
        <end position="397"/>
    </location>
</feature>
<feature type="transmembrane region" description="Helical" evidence="8">
    <location>
        <begin position="67"/>
        <end position="87"/>
    </location>
</feature>
<feature type="transmembrane region" description="Helical" evidence="8">
    <location>
        <begin position="349"/>
        <end position="370"/>
    </location>
</feature>
<evidence type="ECO:0000256" key="2">
    <source>
        <dbReference type="ARBA" id="ARBA00022448"/>
    </source>
</evidence>
<feature type="transmembrane region" description="Helical" evidence="8">
    <location>
        <begin position="417"/>
        <end position="439"/>
    </location>
</feature>
<comment type="function">
    <text evidence="6">Component of the tartrate utilization system and may allow entry of tartrate and tartrate dehydrogenase.</text>
</comment>
<feature type="transmembrane region" description="Helical" evidence="8">
    <location>
        <begin position="323"/>
        <end position="343"/>
    </location>
</feature>
<gene>
    <name evidence="11" type="ORF">CEJ42_19145</name>
    <name evidence="10" type="ORF">HNO84_12560</name>
</gene>